<evidence type="ECO:0000313" key="2">
    <source>
        <dbReference type="EMBL" id="CAH2320902.1"/>
    </source>
</evidence>
<feature type="compositionally biased region" description="Basic residues" evidence="1">
    <location>
        <begin position="90"/>
        <end position="117"/>
    </location>
</feature>
<feature type="compositionally biased region" description="Basic residues" evidence="1">
    <location>
        <begin position="1"/>
        <end position="15"/>
    </location>
</feature>
<accession>A0AAD1T7Z6</accession>
<gene>
    <name evidence="2" type="ORF">PECUL_23A001670</name>
</gene>
<evidence type="ECO:0000256" key="1">
    <source>
        <dbReference type="SAM" id="MobiDB-lite"/>
    </source>
</evidence>
<dbReference type="AlphaFoldDB" id="A0AAD1T7Z6"/>
<feature type="region of interest" description="Disordered" evidence="1">
    <location>
        <begin position="1"/>
        <end position="52"/>
    </location>
</feature>
<keyword evidence="3" id="KW-1185">Reference proteome</keyword>
<name>A0AAD1T7Z6_PELCU</name>
<evidence type="ECO:0000313" key="3">
    <source>
        <dbReference type="Proteomes" id="UP001295444"/>
    </source>
</evidence>
<feature type="non-terminal residue" evidence="2">
    <location>
        <position position="181"/>
    </location>
</feature>
<organism evidence="2 3">
    <name type="scientific">Pelobates cultripes</name>
    <name type="common">Western spadefoot toad</name>
    <dbReference type="NCBI Taxonomy" id="61616"/>
    <lineage>
        <taxon>Eukaryota</taxon>
        <taxon>Metazoa</taxon>
        <taxon>Chordata</taxon>
        <taxon>Craniata</taxon>
        <taxon>Vertebrata</taxon>
        <taxon>Euteleostomi</taxon>
        <taxon>Amphibia</taxon>
        <taxon>Batrachia</taxon>
        <taxon>Anura</taxon>
        <taxon>Pelobatoidea</taxon>
        <taxon>Pelobatidae</taxon>
        <taxon>Pelobates</taxon>
    </lineage>
</organism>
<dbReference type="PANTHER" id="PTHR35001:SF3">
    <property type="entry name" value="RIBOSOME-BINDING PROTEIN 1"/>
    <property type="match status" value="1"/>
</dbReference>
<reference evidence="2" key="1">
    <citation type="submission" date="2022-03" db="EMBL/GenBank/DDBJ databases">
        <authorList>
            <person name="Alioto T."/>
            <person name="Alioto T."/>
            <person name="Gomez Garrido J."/>
        </authorList>
    </citation>
    <scope>NUCLEOTIDE SEQUENCE</scope>
</reference>
<sequence length="181" mass="20369">MRPHPTYRTRYHTPHLHSTDGRHKADRTHQGIKPDTPIGIGHNYPHSKGDDKDVQRCWSVPGMLASREVCTGKLRTLSFADCMETERKGKERKGKERKGKERKGKERKGKERKGKERKGKERKPGVGARRGGVGMSSHSIMSREAGLPITCAAGYESKAKLPTLSSCAIYTRTAQQIYKIF</sequence>
<dbReference type="EMBL" id="OW240922">
    <property type="protein sequence ID" value="CAH2320902.1"/>
    <property type="molecule type" value="Genomic_DNA"/>
</dbReference>
<protein>
    <submittedName>
        <fullName evidence="2">Uncharacterized protein</fullName>
    </submittedName>
</protein>
<feature type="region of interest" description="Disordered" evidence="1">
    <location>
        <begin position="81"/>
        <end position="139"/>
    </location>
</feature>
<proteinExistence type="predicted"/>
<dbReference type="Proteomes" id="UP001295444">
    <property type="component" value="Chromosome 11"/>
</dbReference>
<dbReference type="PANTHER" id="PTHR35001">
    <property type="entry name" value="COLLAGEN IV NC1 DOMAIN-CONTAINING PROTEIN"/>
    <property type="match status" value="1"/>
</dbReference>
<feature type="compositionally biased region" description="Basic and acidic residues" evidence="1">
    <location>
        <begin position="17"/>
        <end position="29"/>
    </location>
</feature>